<dbReference type="SUPFAM" id="SSF47384">
    <property type="entry name" value="Homodimeric domain of signal transducing histidine kinase"/>
    <property type="match status" value="1"/>
</dbReference>
<dbReference type="PROSITE" id="PS50109">
    <property type="entry name" value="HIS_KIN"/>
    <property type="match status" value="1"/>
</dbReference>
<comment type="caution">
    <text evidence="11">The sequence shown here is derived from an EMBL/GenBank/DDBJ whole genome shotgun (WGS) entry which is preliminary data.</text>
</comment>
<sequence>MFNGLRWQFTLLYTLAALAVVVLVGGGAYLIVARYFAGVTDLALQHKMAHEFHALAAPLPAALLPADRDWSLVRQDAGLLPPTRPERSPADRRDERPPAATFNPTDIAELAAIIVLPLDGNGRILFHPNSVAPLLNPDREALAVALQQGSDLRTVTSANGQRVRLLTYRLTRSDGPAALQLARELGDQERILNQLTGGLLALALLSMALVGTTSWWLAGRALRPAEEAWERQQRFIASASHELRTPLTLIRASSEVALRSLDPQQLDQRELLGDVLAESDHMRRLVDDLLILSRLDSGQLTLARDAVELTTLLHDLQRQTARLGATRDVQVCLDPVTGHVYADAARLRQILLILLDNALRHTPPHGAIRLGASIAGRNMRISVSDTGTGIAAEHLPHLFERFYRVDPARGRESGNAGLGLAIAKSLVSAMGGQIGITSTPQTGTTVWVLLPCA</sequence>
<dbReference type="Pfam" id="PF00512">
    <property type="entry name" value="HisKA"/>
    <property type="match status" value="1"/>
</dbReference>
<evidence type="ECO:0000256" key="5">
    <source>
        <dbReference type="ARBA" id="ARBA00022777"/>
    </source>
</evidence>
<dbReference type="SMART" id="SM00388">
    <property type="entry name" value="HisKA"/>
    <property type="match status" value="1"/>
</dbReference>
<dbReference type="Gene3D" id="1.10.287.130">
    <property type="match status" value="1"/>
</dbReference>
<feature type="compositionally biased region" description="Basic and acidic residues" evidence="8">
    <location>
        <begin position="84"/>
        <end position="97"/>
    </location>
</feature>
<keyword evidence="7 9" id="KW-0472">Membrane</keyword>
<evidence type="ECO:0000256" key="7">
    <source>
        <dbReference type="ARBA" id="ARBA00023136"/>
    </source>
</evidence>
<dbReference type="FunFam" id="3.30.565.10:FF:000006">
    <property type="entry name" value="Sensor histidine kinase WalK"/>
    <property type="match status" value="1"/>
</dbReference>
<dbReference type="InterPro" id="IPR004358">
    <property type="entry name" value="Sig_transdc_His_kin-like_C"/>
</dbReference>
<keyword evidence="5 11" id="KW-0418">Kinase</keyword>
<keyword evidence="3" id="KW-0597">Phosphoprotein</keyword>
<evidence type="ECO:0000256" key="2">
    <source>
        <dbReference type="ARBA" id="ARBA00012438"/>
    </source>
</evidence>
<feature type="transmembrane region" description="Helical" evidence="9">
    <location>
        <begin position="199"/>
        <end position="218"/>
    </location>
</feature>
<organism evidence="11 12">
    <name type="scientific">Candidatus Viridilinea halotolerans</name>
    <dbReference type="NCBI Taxonomy" id="2491704"/>
    <lineage>
        <taxon>Bacteria</taxon>
        <taxon>Bacillati</taxon>
        <taxon>Chloroflexota</taxon>
        <taxon>Chloroflexia</taxon>
        <taxon>Chloroflexales</taxon>
        <taxon>Chloroflexineae</taxon>
        <taxon>Oscillochloridaceae</taxon>
        <taxon>Candidatus Viridilinea</taxon>
    </lineage>
</organism>
<comment type="catalytic activity">
    <reaction evidence="1">
        <text>ATP + protein L-histidine = ADP + protein N-phospho-L-histidine.</text>
        <dbReference type="EC" id="2.7.13.3"/>
    </reaction>
</comment>
<gene>
    <name evidence="11" type="ORF">EI684_21865</name>
</gene>
<evidence type="ECO:0000313" key="12">
    <source>
        <dbReference type="Proteomes" id="UP000280307"/>
    </source>
</evidence>
<evidence type="ECO:0000256" key="1">
    <source>
        <dbReference type="ARBA" id="ARBA00000085"/>
    </source>
</evidence>
<dbReference type="AlphaFoldDB" id="A0A426TR61"/>
<dbReference type="Proteomes" id="UP000280307">
    <property type="component" value="Unassembled WGS sequence"/>
</dbReference>
<evidence type="ECO:0000256" key="3">
    <source>
        <dbReference type="ARBA" id="ARBA00022553"/>
    </source>
</evidence>
<evidence type="ECO:0000256" key="6">
    <source>
        <dbReference type="ARBA" id="ARBA00023012"/>
    </source>
</evidence>
<evidence type="ECO:0000259" key="10">
    <source>
        <dbReference type="PROSITE" id="PS50109"/>
    </source>
</evidence>
<evidence type="ECO:0000256" key="9">
    <source>
        <dbReference type="SAM" id="Phobius"/>
    </source>
</evidence>
<dbReference type="InterPro" id="IPR003661">
    <property type="entry name" value="HisK_dim/P_dom"/>
</dbReference>
<dbReference type="SUPFAM" id="SSF55874">
    <property type="entry name" value="ATPase domain of HSP90 chaperone/DNA topoisomerase II/histidine kinase"/>
    <property type="match status" value="1"/>
</dbReference>
<dbReference type="PANTHER" id="PTHR43711:SF1">
    <property type="entry name" value="HISTIDINE KINASE 1"/>
    <property type="match status" value="1"/>
</dbReference>
<evidence type="ECO:0000256" key="8">
    <source>
        <dbReference type="SAM" id="MobiDB-lite"/>
    </source>
</evidence>
<proteinExistence type="predicted"/>
<dbReference type="InterPro" id="IPR036097">
    <property type="entry name" value="HisK_dim/P_sf"/>
</dbReference>
<name>A0A426TR61_9CHLR</name>
<keyword evidence="9" id="KW-0812">Transmembrane</keyword>
<dbReference type="EC" id="2.7.13.3" evidence="2"/>
<dbReference type="InterPro" id="IPR003594">
    <property type="entry name" value="HATPase_dom"/>
</dbReference>
<evidence type="ECO:0000256" key="4">
    <source>
        <dbReference type="ARBA" id="ARBA00022679"/>
    </source>
</evidence>
<feature type="domain" description="Histidine kinase" evidence="10">
    <location>
        <begin position="238"/>
        <end position="453"/>
    </location>
</feature>
<dbReference type="PRINTS" id="PR00344">
    <property type="entry name" value="BCTRLSENSOR"/>
</dbReference>
<dbReference type="Gene3D" id="3.30.565.10">
    <property type="entry name" value="Histidine kinase-like ATPase, C-terminal domain"/>
    <property type="match status" value="1"/>
</dbReference>
<dbReference type="InterPro" id="IPR036890">
    <property type="entry name" value="HATPase_C_sf"/>
</dbReference>
<protein>
    <recommendedName>
        <fullName evidence="2">histidine kinase</fullName>
        <ecNumber evidence="2">2.7.13.3</ecNumber>
    </recommendedName>
</protein>
<dbReference type="PANTHER" id="PTHR43711">
    <property type="entry name" value="TWO-COMPONENT HISTIDINE KINASE"/>
    <property type="match status" value="1"/>
</dbReference>
<reference evidence="11 12" key="1">
    <citation type="submission" date="2018-12" db="EMBL/GenBank/DDBJ databases">
        <title>Genome Sequence of Candidatus Viridilinea halotolerans isolated from saline sulfide-rich spring.</title>
        <authorList>
            <person name="Grouzdev D.S."/>
            <person name="Burganskaya E.I."/>
            <person name="Krutkina M.S."/>
            <person name="Sukhacheva M.V."/>
            <person name="Gorlenko V.M."/>
        </authorList>
    </citation>
    <scope>NUCLEOTIDE SEQUENCE [LARGE SCALE GENOMIC DNA]</scope>
    <source>
        <strain evidence="11">Chok-6</strain>
    </source>
</reference>
<keyword evidence="4" id="KW-0808">Transferase</keyword>
<dbReference type="InterPro" id="IPR050736">
    <property type="entry name" value="Sensor_HK_Regulatory"/>
</dbReference>
<dbReference type="SMART" id="SM00387">
    <property type="entry name" value="HATPase_c"/>
    <property type="match status" value="1"/>
</dbReference>
<accession>A0A426TR61</accession>
<feature type="transmembrane region" description="Helical" evidence="9">
    <location>
        <begin position="12"/>
        <end position="37"/>
    </location>
</feature>
<dbReference type="FunFam" id="1.10.287.130:FF:000001">
    <property type="entry name" value="Two-component sensor histidine kinase"/>
    <property type="match status" value="1"/>
</dbReference>
<dbReference type="Pfam" id="PF02518">
    <property type="entry name" value="HATPase_c"/>
    <property type="match status" value="1"/>
</dbReference>
<dbReference type="CDD" id="cd00082">
    <property type="entry name" value="HisKA"/>
    <property type="match status" value="1"/>
</dbReference>
<dbReference type="GO" id="GO:0000155">
    <property type="term" value="F:phosphorelay sensor kinase activity"/>
    <property type="evidence" value="ECO:0007669"/>
    <property type="project" value="InterPro"/>
</dbReference>
<dbReference type="CDD" id="cd00075">
    <property type="entry name" value="HATPase"/>
    <property type="match status" value="1"/>
</dbReference>
<dbReference type="EMBL" id="RSAS01000902">
    <property type="protein sequence ID" value="RRR65888.1"/>
    <property type="molecule type" value="Genomic_DNA"/>
</dbReference>
<keyword evidence="9" id="KW-1133">Transmembrane helix</keyword>
<evidence type="ECO:0000313" key="11">
    <source>
        <dbReference type="EMBL" id="RRR65888.1"/>
    </source>
</evidence>
<keyword evidence="6" id="KW-0902">Two-component regulatory system</keyword>
<dbReference type="InterPro" id="IPR005467">
    <property type="entry name" value="His_kinase_dom"/>
</dbReference>
<feature type="region of interest" description="Disordered" evidence="8">
    <location>
        <begin position="78"/>
        <end position="101"/>
    </location>
</feature>